<name>V2W531_MONRO</name>
<keyword evidence="2" id="KW-1185">Reference proteome</keyword>
<dbReference type="InterPro" id="IPR043502">
    <property type="entry name" value="DNA/RNA_pol_sf"/>
</dbReference>
<gene>
    <name evidence="1" type="ORF">Moror_15418</name>
</gene>
<dbReference type="EMBL" id="AWSO01002156">
    <property type="protein sequence ID" value="ESK81933.1"/>
    <property type="molecule type" value="Genomic_DNA"/>
</dbReference>
<organism evidence="1 2">
    <name type="scientific">Moniliophthora roreri (strain MCA 2997)</name>
    <name type="common">Cocoa frosty pod rot fungus</name>
    <name type="synonym">Crinipellis roreri</name>
    <dbReference type="NCBI Taxonomy" id="1381753"/>
    <lineage>
        <taxon>Eukaryota</taxon>
        <taxon>Fungi</taxon>
        <taxon>Dikarya</taxon>
        <taxon>Basidiomycota</taxon>
        <taxon>Agaricomycotina</taxon>
        <taxon>Agaricomycetes</taxon>
        <taxon>Agaricomycetidae</taxon>
        <taxon>Agaricales</taxon>
        <taxon>Marasmiineae</taxon>
        <taxon>Marasmiaceae</taxon>
        <taxon>Moniliophthora</taxon>
    </lineage>
</organism>
<dbReference type="Proteomes" id="UP000017559">
    <property type="component" value="Unassembled WGS sequence"/>
</dbReference>
<accession>V2W531</accession>
<proteinExistence type="predicted"/>
<evidence type="ECO:0000313" key="1">
    <source>
        <dbReference type="EMBL" id="ESK81933.1"/>
    </source>
</evidence>
<dbReference type="InterPro" id="IPR043128">
    <property type="entry name" value="Rev_trsase/Diguanyl_cyclase"/>
</dbReference>
<dbReference type="KEGG" id="mrr:Moror_15418"/>
<comment type="caution">
    <text evidence="1">The sequence shown here is derived from an EMBL/GenBank/DDBJ whole genome shotgun (WGS) entry which is preliminary data.</text>
</comment>
<dbReference type="HOGENOM" id="CLU_092523_3_0_1"/>
<protein>
    <submittedName>
        <fullName evidence="1">Gag-pol polyprotein</fullName>
    </submittedName>
</protein>
<reference evidence="1 2" key="1">
    <citation type="journal article" date="2014" name="BMC Genomics">
        <title>Genome and secretome analysis of the hemibiotrophic fungal pathogen, Moniliophthora roreri, which causes frosty pod rot disease of cacao: mechanisms of the biotrophic and necrotrophic phases.</title>
        <authorList>
            <person name="Meinhardt L.W."/>
            <person name="Costa G.G.L."/>
            <person name="Thomazella D.P.T."/>
            <person name="Teixeira P.J.P.L."/>
            <person name="Carazzolle M.F."/>
            <person name="Schuster S.C."/>
            <person name="Carlson J.E."/>
            <person name="Guiltinan M.J."/>
            <person name="Mieczkowski P."/>
            <person name="Farmer A."/>
            <person name="Ramaraj T."/>
            <person name="Crozier J."/>
            <person name="Davis R.E."/>
            <person name="Shao J."/>
            <person name="Melnick R.L."/>
            <person name="Pereira G.A.G."/>
            <person name="Bailey B.A."/>
        </authorList>
    </citation>
    <scope>NUCLEOTIDE SEQUENCE [LARGE SCALE GENOMIC DNA]</scope>
    <source>
        <strain evidence="1 2">MCA 2997</strain>
    </source>
</reference>
<dbReference type="Gene3D" id="3.10.10.10">
    <property type="entry name" value="HIV Type 1 Reverse Transcriptase, subunit A, domain 1"/>
    <property type="match status" value="1"/>
</dbReference>
<evidence type="ECO:0000313" key="2">
    <source>
        <dbReference type="Proteomes" id="UP000017559"/>
    </source>
</evidence>
<dbReference type="SUPFAM" id="SSF56672">
    <property type="entry name" value="DNA/RNA polymerases"/>
    <property type="match status" value="1"/>
</dbReference>
<sequence>MLPQEFHVKRQIVGNPLEGMPILPVHPPEFTPGERYTQERKDIIDKNHPEGFLWVEERKLLHELIKSQEMAFAWNAAEGGNFRTDFFPLVKFPVLPHVLWVERDIPIPPGIYKEVCRIIKDKIDAGVYEPSSSSYQSKWFCIPSVTAEVASHFSGRACIGLLDIWVGYDERLIDEESRDLTTFQTLFGPHQLVKLPMGWTNLVPIFHNDVCCIFRDEIPEITMPYVDDVLARGPASQYKLEDGLYQRTQELEDLYGNI</sequence>
<dbReference type="Gene3D" id="3.30.70.270">
    <property type="match status" value="1"/>
</dbReference>
<dbReference type="OrthoDB" id="5599163at2759"/>
<dbReference type="AlphaFoldDB" id="V2W531"/>